<protein>
    <submittedName>
        <fullName evidence="2">TerB family tellurite resistance protein</fullName>
    </submittedName>
</protein>
<evidence type="ECO:0000313" key="3">
    <source>
        <dbReference type="Proteomes" id="UP000267223"/>
    </source>
</evidence>
<dbReference type="CDD" id="cd07177">
    <property type="entry name" value="terB_like"/>
    <property type="match status" value="1"/>
</dbReference>
<evidence type="ECO:0000256" key="1">
    <source>
        <dbReference type="SAM" id="SignalP"/>
    </source>
</evidence>
<dbReference type="OrthoDB" id="826958at2"/>
<evidence type="ECO:0000313" key="2">
    <source>
        <dbReference type="EMBL" id="RNI39857.1"/>
    </source>
</evidence>
<gene>
    <name evidence="2" type="ORF">EFY79_00715</name>
</gene>
<reference evidence="2 3" key="1">
    <citation type="submission" date="2018-11" db="EMBL/GenBank/DDBJ databases">
        <title>Draft genome sequence of Ferruginibacter sp. BO-59.</title>
        <authorList>
            <person name="Im W.T."/>
        </authorList>
    </citation>
    <scope>NUCLEOTIDE SEQUENCE [LARGE SCALE GENOMIC DNA]</scope>
    <source>
        <strain evidence="2 3">BO-59</strain>
    </source>
</reference>
<keyword evidence="3" id="KW-1185">Reference proteome</keyword>
<dbReference type="EMBL" id="RJJR01000001">
    <property type="protein sequence ID" value="RNI39857.1"/>
    <property type="molecule type" value="Genomic_DNA"/>
</dbReference>
<proteinExistence type="predicted"/>
<feature type="signal peptide" evidence="1">
    <location>
        <begin position="1"/>
        <end position="21"/>
    </location>
</feature>
<organism evidence="2 3">
    <name type="scientific">Hanamia caeni</name>
    <dbReference type="NCBI Taxonomy" id="2294116"/>
    <lineage>
        <taxon>Bacteria</taxon>
        <taxon>Pseudomonadati</taxon>
        <taxon>Bacteroidota</taxon>
        <taxon>Chitinophagia</taxon>
        <taxon>Chitinophagales</taxon>
        <taxon>Chitinophagaceae</taxon>
        <taxon>Hanamia</taxon>
    </lineage>
</organism>
<dbReference type="RefSeq" id="WP_123118748.1">
    <property type="nucleotide sequence ID" value="NZ_RJJR01000001.1"/>
</dbReference>
<accession>A0A3M9NRC6</accession>
<sequence>MKRIAMLLILINFFGSKITFAQSEEAQQLLLNIEKLAQFKQILKDLKQGYEILSSGYNAIRNISEGNFDLHKTFLDGLLAVSPEVKKYTKVSDIIKMQLQIVNEYKNAFKRFKNNGHFTSEEIDYLSQTYNNLFKKSLNDLDELATVLTAGKLRMSDDERLHFIDRVFENMQDKLLFLEHFNISASILAIQREREQSDIDIMRKLYDVE</sequence>
<name>A0A3M9NRC6_9BACT</name>
<keyword evidence="1" id="KW-0732">Signal</keyword>
<feature type="chain" id="PRO_5018295182" evidence="1">
    <location>
        <begin position="22"/>
        <end position="209"/>
    </location>
</feature>
<dbReference type="Proteomes" id="UP000267223">
    <property type="component" value="Unassembled WGS sequence"/>
</dbReference>
<dbReference type="AlphaFoldDB" id="A0A3M9NRC6"/>
<comment type="caution">
    <text evidence="2">The sequence shown here is derived from an EMBL/GenBank/DDBJ whole genome shotgun (WGS) entry which is preliminary data.</text>
</comment>